<dbReference type="FunFam" id="3.10.120.10:FF:000003">
    <property type="entry name" value="membrane-associated progesterone receptor component 1"/>
    <property type="match status" value="1"/>
</dbReference>
<gene>
    <name evidence="4" type="ORF">PV06_04878</name>
</gene>
<dbReference type="HOGENOM" id="CLU_042860_3_2_1"/>
<protein>
    <recommendedName>
        <fullName evidence="3">Cytochrome b5 heme-binding domain-containing protein</fullName>
    </recommendedName>
</protein>
<reference evidence="4 5" key="1">
    <citation type="submission" date="2015-01" db="EMBL/GenBank/DDBJ databases">
        <title>The Genome Sequence of Exophiala oligosperma CBS72588.</title>
        <authorList>
            <consortium name="The Broad Institute Genomics Platform"/>
            <person name="Cuomo C."/>
            <person name="de Hoog S."/>
            <person name="Gorbushina A."/>
            <person name="Stielow B."/>
            <person name="Teixiera M."/>
            <person name="Abouelleil A."/>
            <person name="Chapman S.B."/>
            <person name="Priest M."/>
            <person name="Young S.K."/>
            <person name="Wortman J."/>
            <person name="Nusbaum C."/>
            <person name="Birren B."/>
        </authorList>
    </citation>
    <scope>NUCLEOTIDE SEQUENCE [LARGE SCALE GENOMIC DNA]</scope>
    <source>
        <strain evidence="4 5">CBS 72588</strain>
    </source>
</reference>
<dbReference type="RefSeq" id="XP_016264030.1">
    <property type="nucleotide sequence ID" value="XM_016405824.1"/>
</dbReference>
<feature type="region of interest" description="Disordered" evidence="2">
    <location>
        <begin position="1"/>
        <end position="33"/>
    </location>
</feature>
<dbReference type="PANTHER" id="PTHR10281:SF115">
    <property type="entry name" value="BINDING PROTEIN, PUTATIVE (AFU_ORTHOLOGUE AFUA_4G06240)-RELATED"/>
    <property type="match status" value="1"/>
</dbReference>
<feature type="domain" description="Cytochrome b5 heme-binding" evidence="3">
    <location>
        <begin position="49"/>
        <end position="145"/>
    </location>
</feature>
<dbReference type="GO" id="GO:0016020">
    <property type="term" value="C:membrane"/>
    <property type="evidence" value="ECO:0007669"/>
    <property type="project" value="TreeGrafter"/>
</dbReference>
<dbReference type="GeneID" id="27356952"/>
<dbReference type="SMART" id="SM01117">
    <property type="entry name" value="Cyt-b5"/>
    <property type="match status" value="1"/>
</dbReference>
<sequence>MMLMHTSPRHHYHDAPKHFNPDDNNNNNDDDDAAAVQLTSSPVEEVVSFTYEELNKCDGTYDDSKPILVAIKGTVFDVSRNVAYRPGGAYHVYAGKDPSRALALSSRNPEDCVPQWFDLEYKYKTVLDEWYAYFQKRYDVVGTVKSELFRLVRDRQ</sequence>
<organism evidence="4 5">
    <name type="scientific">Exophiala oligosperma</name>
    <dbReference type="NCBI Taxonomy" id="215243"/>
    <lineage>
        <taxon>Eukaryota</taxon>
        <taxon>Fungi</taxon>
        <taxon>Dikarya</taxon>
        <taxon>Ascomycota</taxon>
        <taxon>Pezizomycotina</taxon>
        <taxon>Eurotiomycetes</taxon>
        <taxon>Chaetothyriomycetidae</taxon>
        <taxon>Chaetothyriales</taxon>
        <taxon>Herpotrichiellaceae</taxon>
        <taxon>Exophiala</taxon>
    </lineage>
</organism>
<dbReference type="Proteomes" id="UP000053342">
    <property type="component" value="Unassembled WGS sequence"/>
</dbReference>
<dbReference type="InterPro" id="IPR036400">
    <property type="entry name" value="Cyt_B5-like_heme/steroid_sf"/>
</dbReference>
<dbReference type="Gene3D" id="3.10.120.10">
    <property type="entry name" value="Cytochrome b5-like heme/steroid binding domain"/>
    <property type="match status" value="1"/>
</dbReference>
<evidence type="ECO:0000256" key="1">
    <source>
        <dbReference type="ARBA" id="ARBA00038357"/>
    </source>
</evidence>
<dbReference type="AlphaFoldDB" id="A0A0D2E7M3"/>
<dbReference type="STRING" id="215243.A0A0D2E7M3"/>
<evidence type="ECO:0000256" key="2">
    <source>
        <dbReference type="SAM" id="MobiDB-lite"/>
    </source>
</evidence>
<evidence type="ECO:0000259" key="3">
    <source>
        <dbReference type="SMART" id="SM01117"/>
    </source>
</evidence>
<evidence type="ECO:0000313" key="5">
    <source>
        <dbReference type="Proteomes" id="UP000053342"/>
    </source>
</evidence>
<dbReference type="Pfam" id="PF00173">
    <property type="entry name" value="Cyt-b5"/>
    <property type="match status" value="1"/>
</dbReference>
<dbReference type="VEuPathDB" id="FungiDB:PV06_04878"/>
<evidence type="ECO:0000313" key="4">
    <source>
        <dbReference type="EMBL" id="KIW43814.1"/>
    </source>
</evidence>
<keyword evidence="5" id="KW-1185">Reference proteome</keyword>
<dbReference type="EMBL" id="KN847335">
    <property type="protein sequence ID" value="KIW43814.1"/>
    <property type="molecule type" value="Genomic_DNA"/>
</dbReference>
<dbReference type="GO" id="GO:0020037">
    <property type="term" value="F:heme binding"/>
    <property type="evidence" value="ECO:0007669"/>
    <property type="project" value="UniProtKB-ARBA"/>
</dbReference>
<accession>A0A0D2E7M3</accession>
<dbReference type="GO" id="GO:0005783">
    <property type="term" value="C:endoplasmic reticulum"/>
    <property type="evidence" value="ECO:0007669"/>
    <property type="project" value="TreeGrafter"/>
</dbReference>
<dbReference type="InterPro" id="IPR001199">
    <property type="entry name" value="Cyt_B5-like_heme/steroid-bd"/>
</dbReference>
<dbReference type="PANTHER" id="PTHR10281">
    <property type="entry name" value="MEMBRANE-ASSOCIATED PROGESTERONE RECEPTOR COMPONENT-RELATED"/>
    <property type="match status" value="1"/>
</dbReference>
<dbReference type="InterPro" id="IPR050577">
    <property type="entry name" value="MAPR/NEUFC/NENF-like"/>
</dbReference>
<proteinExistence type="inferred from homology"/>
<dbReference type="OrthoDB" id="899at2759"/>
<comment type="similarity">
    <text evidence="1">Belongs to the cytochrome b5 family. MAPR subfamily.</text>
</comment>
<name>A0A0D2E7M3_9EURO</name>
<dbReference type="SUPFAM" id="SSF55856">
    <property type="entry name" value="Cytochrome b5-like heme/steroid binding domain"/>
    <property type="match status" value="1"/>
</dbReference>